<evidence type="ECO:0000313" key="2">
    <source>
        <dbReference type="EMBL" id="KAF4383507.1"/>
    </source>
</evidence>
<organism evidence="2 3">
    <name type="scientific">Cannabis sativa</name>
    <name type="common">Hemp</name>
    <name type="synonym">Marijuana</name>
    <dbReference type="NCBI Taxonomy" id="3483"/>
    <lineage>
        <taxon>Eukaryota</taxon>
        <taxon>Viridiplantae</taxon>
        <taxon>Streptophyta</taxon>
        <taxon>Embryophyta</taxon>
        <taxon>Tracheophyta</taxon>
        <taxon>Spermatophyta</taxon>
        <taxon>Magnoliopsida</taxon>
        <taxon>eudicotyledons</taxon>
        <taxon>Gunneridae</taxon>
        <taxon>Pentapetalae</taxon>
        <taxon>rosids</taxon>
        <taxon>fabids</taxon>
        <taxon>Rosales</taxon>
        <taxon>Cannabaceae</taxon>
        <taxon>Cannabis</taxon>
    </lineage>
</organism>
<gene>
    <name evidence="2" type="ORF">F8388_014007</name>
</gene>
<dbReference type="Proteomes" id="UP000525078">
    <property type="component" value="Unassembled WGS sequence"/>
</dbReference>
<feature type="compositionally biased region" description="Basic residues" evidence="1">
    <location>
        <begin position="1"/>
        <end position="17"/>
    </location>
</feature>
<protein>
    <submittedName>
        <fullName evidence="2">Uncharacterized protein</fullName>
    </submittedName>
</protein>
<dbReference type="AlphaFoldDB" id="A0A7J6GKV9"/>
<feature type="region of interest" description="Disordered" evidence="1">
    <location>
        <begin position="1"/>
        <end position="28"/>
    </location>
</feature>
<evidence type="ECO:0000256" key="1">
    <source>
        <dbReference type="SAM" id="MobiDB-lite"/>
    </source>
</evidence>
<reference evidence="2 3" key="1">
    <citation type="journal article" date="2020" name="bioRxiv">
        <title>Sequence and annotation of 42 cannabis genomes reveals extensive copy number variation in cannabinoid synthesis and pathogen resistance genes.</title>
        <authorList>
            <person name="Mckernan K.J."/>
            <person name="Helbert Y."/>
            <person name="Kane L.T."/>
            <person name="Ebling H."/>
            <person name="Zhang L."/>
            <person name="Liu B."/>
            <person name="Eaton Z."/>
            <person name="Mclaughlin S."/>
            <person name="Kingan S."/>
            <person name="Baybayan P."/>
            <person name="Concepcion G."/>
            <person name="Jordan M."/>
            <person name="Riva A."/>
            <person name="Barbazuk W."/>
            <person name="Harkins T."/>
        </authorList>
    </citation>
    <scope>NUCLEOTIDE SEQUENCE [LARGE SCALE GENOMIC DNA]</scope>
    <source>
        <strain evidence="3">cv. Jamaican Lion 4</strain>
        <tissue evidence="2">Leaf</tissue>
    </source>
</reference>
<proteinExistence type="predicted"/>
<name>A0A7J6GKV9_CANSA</name>
<evidence type="ECO:0000313" key="3">
    <source>
        <dbReference type="Proteomes" id="UP000525078"/>
    </source>
</evidence>
<dbReference type="EMBL" id="JAATIP010000052">
    <property type="protein sequence ID" value="KAF4383507.1"/>
    <property type="molecule type" value="Genomic_DNA"/>
</dbReference>
<sequence>MTRPSHNRPVGRWKKVRPLGGPKMIPKPMENPPFSTLTFVFTNAHGTNIKTINVNGIKKLHGSQNNLKKEHIEFHIPDEIKTEFVFEGALRTTLPSSRMTIQLHDSSSTKYQEVYEKFNTFNLEMYYTFKGLKGGGLLLEDRDPLTTPYVCLYAASSLSDEDNDLEYLLNGRHRERGKGRGLLFTHRFSLSCSSPKYTRDEISLSLSDAYGN</sequence>
<accession>A0A7J6GKV9</accession>
<comment type="caution">
    <text evidence="2">The sequence shown here is derived from an EMBL/GenBank/DDBJ whole genome shotgun (WGS) entry which is preliminary data.</text>
</comment>